<protein>
    <submittedName>
        <fullName evidence="2">Metal-dependent hydrolases of the beta-lactamase superfamily I PhnP protein</fullName>
    </submittedName>
</protein>
<feature type="compositionally biased region" description="Basic residues" evidence="1">
    <location>
        <begin position="164"/>
        <end position="175"/>
    </location>
</feature>
<reference evidence="2" key="1">
    <citation type="submission" date="2020-02" db="EMBL/GenBank/DDBJ databases">
        <authorList>
            <person name="Meier V. D."/>
        </authorList>
    </citation>
    <scope>NUCLEOTIDE SEQUENCE</scope>
    <source>
        <strain evidence="2">AVDCRST_MAG89</strain>
    </source>
</reference>
<evidence type="ECO:0000313" key="2">
    <source>
        <dbReference type="EMBL" id="CAA9328904.1"/>
    </source>
</evidence>
<feature type="region of interest" description="Disordered" evidence="1">
    <location>
        <begin position="115"/>
        <end position="138"/>
    </location>
</feature>
<accession>A0A6J4LBM2</accession>
<feature type="region of interest" description="Disordered" evidence="1">
    <location>
        <begin position="152"/>
        <end position="246"/>
    </location>
</feature>
<dbReference type="AlphaFoldDB" id="A0A6J4LBM2"/>
<feature type="region of interest" description="Disordered" evidence="1">
    <location>
        <begin position="34"/>
        <end position="66"/>
    </location>
</feature>
<dbReference type="GO" id="GO:0016787">
    <property type="term" value="F:hydrolase activity"/>
    <property type="evidence" value="ECO:0007669"/>
    <property type="project" value="UniProtKB-KW"/>
</dbReference>
<feature type="non-terminal residue" evidence="2">
    <location>
        <position position="1"/>
    </location>
</feature>
<gene>
    <name evidence="2" type="ORF">AVDCRST_MAG89-2031</name>
</gene>
<feature type="compositionally biased region" description="Basic and acidic residues" evidence="1">
    <location>
        <begin position="224"/>
        <end position="233"/>
    </location>
</feature>
<feature type="compositionally biased region" description="Low complexity" evidence="1">
    <location>
        <begin position="46"/>
        <end position="57"/>
    </location>
</feature>
<dbReference type="EMBL" id="CADCTV010000429">
    <property type="protein sequence ID" value="CAA9328904.1"/>
    <property type="molecule type" value="Genomic_DNA"/>
</dbReference>
<name>A0A6J4LBM2_9BACT</name>
<organism evidence="2">
    <name type="scientific">uncultured Gemmatimonadota bacterium</name>
    <dbReference type="NCBI Taxonomy" id="203437"/>
    <lineage>
        <taxon>Bacteria</taxon>
        <taxon>Pseudomonadati</taxon>
        <taxon>Gemmatimonadota</taxon>
        <taxon>environmental samples</taxon>
    </lineage>
</organism>
<evidence type="ECO:0000256" key="1">
    <source>
        <dbReference type="SAM" id="MobiDB-lite"/>
    </source>
</evidence>
<feature type="compositionally biased region" description="Low complexity" evidence="1">
    <location>
        <begin position="152"/>
        <end position="163"/>
    </location>
</feature>
<keyword evidence="2" id="KW-0378">Hydrolase</keyword>
<feature type="non-terminal residue" evidence="2">
    <location>
        <position position="258"/>
    </location>
</feature>
<sequence>EAAVPGDRHQLRGAGDRVRLRNVHVGGSARPAYAAWRPGDGGRETAAGGHPAGAAAAAGGGRRAHGGRHLVHALPRRPRARPGRRARVLAAGPRGGEGVRGGRLRADAGRAVRVHLRPPRPPAGRHLQARGHADGGAAVRARVRRRLRRAAGAGAARAAAGVRPAHRRAGVHHRRQEPAAAHAGRAPRRARAGAERALVRPAAPHALQRGRSGRGRTAGGCRAHLPDAHEPPRLARRAGSAASRRRLRGVRWARGGRL</sequence>
<proteinExistence type="predicted"/>